<dbReference type="Pfam" id="PF12697">
    <property type="entry name" value="Abhydrolase_6"/>
    <property type="match status" value="1"/>
</dbReference>
<feature type="compositionally biased region" description="Polar residues" evidence="1">
    <location>
        <begin position="682"/>
        <end position="695"/>
    </location>
</feature>
<proteinExistence type="predicted"/>
<reference evidence="3" key="1">
    <citation type="submission" date="2021-02" db="EMBL/GenBank/DDBJ databases">
        <authorList>
            <person name="Dougan E. K."/>
            <person name="Rhodes N."/>
            <person name="Thang M."/>
            <person name="Chan C."/>
        </authorList>
    </citation>
    <scope>NUCLEOTIDE SEQUENCE</scope>
</reference>
<dbReference type="PANTHER" id="PTHR12277">
    <property type="entry name" value="ALPHA/BETA HYDROLASE DOMAIN-CONTAINING PROTEIN"/>
    <property type="match status" value="1"/>
</dbReference>
<dbReference type="PANTHER" id="PTHR12277:SF81">
    <property type="entry name" value="PROTEIN ABHD13"/>
    <property type="match status" value="1"/>
</dbReference>
<evidence type="ECO:0000259" key="2">
    <source>
        <dbReference type="Pfam" id="PF12697"/>
    </source>
</evidence>
<feature type="region of interest" description="Disordered" evidence="1">
    <location>
        <begin position="672"/>
        <end position="695"/>
    </location>
</feature>
<dbReference type="SUPFAM" id="SSF53474">
    <property type="entry name" value="alpha/beta-Hydrolases"/>
    <property type="match status" value="1"/>
</dbReference>
<gene>
    <name evidence="3" type="primary">bglB</name>
    <name evidence="3" type="ORF">SNEC2469_LOCUS20324</name>
</gene>
<dbReference type="EMBL" id="CAJNJA010035297">
    <property type="protein sequence ID" value="CAE7705144.1"/>
    <property type="molecule type" value="Genomic_DNA"/>
</dbReference>
<feature type="domain" description="AB hydrolase-1" evidence="2">
    <location>
        <begin position="92"/>
        <end position="224"/>
    </location>
</feature>
<feature type="compositionally biased region" description="Low complexity" evidence="1">
    <location>
        <begin position="540"/>
        <end position="555"/>
    </location>
</feature>
<dbReference type="AlphaFoldDB" id="A0A812WVM0"/>
<feature type="non-terminal residue" evidence="3">
    <location>
        <position position="1"/>
    </location>
</feature>
<sequence length="695" mass="77147">LYHPRAIPGDSYYEKAIAEMSLRLQLYGYKIKELDFVVQKRQQKALFVRPEEMTDCPLWLVFGGNAMVSADWLPFCEAAVSMKEDTSAMPCFLLIDYPGFGFNSGEPSPPAALESSKQALAQLLRELGRKSPESINLLGHSLGAAAASQLAASLSRSDECARAQPGRLLLSSPFLSVDEMAAVLFGGLLPRWLLRALVTHRWNNAATVPDAAAAGWQVSIVHPPDDEIVPFQHGEAATTQGRATNTEGRARDWPWRVGDVADSRLGDAGFYHMKMMIEEGELDTVVMSAENITLRLRRSALPELARSTGSELPEAPLELEGVPFLASMASRSRPESLEQAEPNARPKVQFCPTVSVEPISARSSRVVSLSAAAAECLLASGDVSQHALTEDGQITDLAEVAESATFLESDDLRQQLQRDMEAWNTIARQRLSASRDARKRSEKDVQLLANRLRLLRSEEAKALRIIEEVRRRTREVLETRMNNEKMLQYQETAKQCSLKELEQKRRENSGRRARARSARQKAEQETTWFKKRQADEVRTPRLSTRSPSLESSPSLSSIGRFETVAPRVPQVADARSTARGAALLTEERELLVRLRTSEESARIRRPPLPPVALEDEGPVRSALKEASFTPRRKVPNAKQCRTARTAQVFVTDDCSGRDQKFEDLDNELSKYREGSGVAPRLASTQALGPPLQQKS</sequence>
<dbReference type="OrthoDB" id="441341at2759"/>
<keyword evidence="4" id="KW-1185">Reference proteome</keyword>
<accession>A0A812WVM0</accession>
<protein>
    <submittedName>
        <fullName evidence="3">BglB protein</fullName>
    </submittedName>
</protein>
<dbReference type="InterPro" id="IPR029058">
    <property type="entry name" value="AB_hydrolase_fold"/>
</dbReference>
<evidence type="ECO:0000313" key="3">
    <source>
        <dbReference type="EMBL" id="CAE7705144.1"/>
    </source>
</evidence>
<comment type="caution">
    <text evidence="3">The sequence shown here is derived from an EMBL/GenBank/DDBJ whole genome shotgun (WGS) entry which is preliminary data.</text>
</comment>
<evidence type="ECO:0000256" key="1">
    <source>
        <dbReference type="SAM" id="MobiDB-lite"/>
    </source>
</evidence>
<feature type="region of interest" description="Disordered" evidence="1">
    <location>
        <begin position="502"/>
        <end position="555"/>
    </location>
</feature>
<evidence type="ECO:0000313" key="4">
    <source>
        <dbReference type="Proteomes" id="UP000601435"/>
    </source>
</evidence>
<dbReference type="Proteomes" id="UP000601435">
    <property type="component" value="Unassembled WGS sequence"/>
</dbReference>
<dbReference type="InterPro" id="IPR000073">
    <property type="entry name" value="AB_hydrolase_1"/>
</dbReference>
<dbReference type="Gene3D" id="3.40.50.1820">
    <property type="entry name" value="alpha/beta hydrolase"/>
    <property type="match status" value="1"/>
</dbReference>
<name>A0A812WVM0_9DINO</name>
<organism evidence="3 4">
    <name type="scientific">Symbiodinium necroappetens</name>
    <dbReference type="NCBI Taxonomy" id="1628268"/>
    <lineage>
        <taxon>Eukaryota</taxon>
        <taxon>Sar</taxon>
        <taxon>Alveolata</taxon>
        <taxon>Dinophyceae</taxon>
        <taxon>Suessiales</taxon>
        <taxon>Symbiodiniaceae</taxon>
        <taxon>Symbiodinium</taxon>
    </lineage>
</organism>